<gene>
    <name evidence="1" type="ORF">K458DRAFT_437458</name>
</gene>
<keyword evidence="2" id="KW-1185">Reference proteome</keyword>
<proteinExistence type="predicted"/>
<organism evidence="1 2">
    <name type="scientific">Lentithecium fluviatile CBS 122367</name>
    <dbReference type="NCBI Taxonomy" id="1168545"/>
    <lineage>
        <taxon>Eukaryota</taxon>
        <taxon>Fungi</taxon>
        <taxon>Dikarya</taxon>
        <taxon>Ascomycota</taxon>
        <taxon>Pezizomycotina</taxon>
        <taxon>Dothideomycetes</taxon>
        <taxon>Pleosporomycetidae</taxon>
        <taxon>Pleosporales</taxon>
        <taxon>Massarineae</taxon>
        <taxon>Lentitheciaceae</taxon>
        <taxon>Lentithecium</taxon>
    </lineage>
</organism>
<protein>
    <submittedName>
        <fullName evidence="1">Uncharacterized protein</fullName>
    </submittedName>
</protein>
<sequence>MNRRDLTPAQRAFTVGAATLVSASHNDIANHFKGRITRSGVSRLVARTVQKAKDAGLPLSDPYLKMIVQIDTSDRQHREKESWQATRDGDFESVVPKIPISLFENVMYDAGYSRNDLGGSPR</sequence>
<dbReference type="EMBL" id="MU005638">
    <property type="protein sequence ID" value="KAF2676171.1"/>
    <property type="molecule type" value="Genomic_DNA"/>
</dbReference>
<accession>A0A6G1IDX2</accession>
<dbReference type="OrthoDB" id="3785484at2759"/>
<evidence type="ECO:0000313" key="1">
    <source>
        <dbReference type="EMBL" id="KAF2676171.1"/>
    </source>
</evidence>
<evidence type="ECO:0000313" key="2">
    <source>
        <dbReference type="Proteomes" id="UP000799291"/>
    </source>
</evidence>
<dbReference type="Proteomes" id="UP000799291">
    <property type="component" value="Unassembled WGS sequence"/>
</dbReference>
<reference evidence="1" key="1">
    <citation type="journal article" date="2020" name="Stud. Mycol.">
        <title>101 Dothideomycetes genomes: a test case for predicting lifestyles and emergence of pathogens.</title>
        <authorList>
            <person name="Haridas S."/>
            <person name="Albert R."/>
            <person name="Binder M."/>
            <person name="Bloem J."/>
            <person name="Labutti K."/>
            <person name="Salamov A."/>
            <person name="Andreopoulos B."/>
            <person name="Baker S."/>
            <person name="Barry K."/>
            <person name="Bills G."/>
            <person name="Bluhm B."/>
            <person name="Cannon C."/>
            <person name="Castanera R."/>
            <person name="Culley D."/>
            <person name="Daum C."/>
            <person name="Ezra D."/>
            <person name="Gonzalez J."/>
            <person name="Henrissat B."/>
            <person name="Kuo A."/>
            <person name="Liang C."/>
            <person name="Lipzen A."/>
            <person name="Lutzoni F."/>
            <person name="Magnuson J."/>
            <person name="Mondo S."/>
            <person name="Nolan M."/>
            <person name="Ohm R."/>
            <person name="Pangilinan J."/>
            <person name="Park H.-J."/>
            <person name="Ramirez L."/>
            <person name="Alfaro M."/>
            <person name="Sun H."/>
            <person name="Tritt A."/>
            <person name="Yoshinaga Y."/>
            <person name="Zwiers L.-H."/>
            <person name="Turgeon B."/>
            <person name="Goodwin S."/>
            <person name="Spatafora J."/>
            <person name="Crous P."/>
            <person name="Grigoriev I."/>
        </authorList>
    </citation>
    <scope>NUCLEOTIDE SEQUENCE</scope>
    <source>
        <strain evidence="1">CBS 122367</strain>
    </source>
</reference>
<name>A0A6G1IDX2_9PLEO</name>
<dbReference type="AlphaFoldDB" id="A0A6G1IDX2"/>